<proteinExistence type="predicted"/>
<dbReference type="Proteomes" id="UP001341840">
    <property type="component" value="Unassembled WGS sequence"/>
</dbReference>
<sequence>MVSECFNNIFVTTCPSSGGVDDFKILDMLNQVLARHTIELRKKARGWFGKAEFRFRYLRTDVKGTVPNLVKKGVTEVQPSLKIPTTGLGSFSLGSKNRALPFPDWMDCHLKETNRHMEAMLTPIRISGISLMVSKLTPFLLSVALRDRQLRSFAHFTP</sequence>
<dbReference type="EMBL" id="JASCZI010001551">
    <property type="protein sequence ID" value="MED6115168.1"/>
    <property type="molecule type" value="Genomic_DNA"/>
</dbReference>
<accession>A0ABU6QU96</accession>
<reference evidence="1 2" key="1">
    <citation type="journal article" date="2023" name="Plants (Basel)">
        <title>Bridging the Gap: Combining Genomics and Transcriptomics Approaches to Understand Stylosanthes scabra, an Orphan Legume from the Brazilian Caatinga.</title>
        <authorList>
            <person name="Ferreira-Neto J.R.C."/>
            <person name="da Silva M.D."/>
            <person name="Binneck E."/>
            <person name="de Melo N.F."/>
            <person name="da Silva R.H."/>
            <person name="de Melo A.L.T.M."/>
            <person name="Pandolfi V."/>
            <person name="Bustamante F.O."/>
            <person name="Brasileiro-Vidal A.C."/>
            <person name="Benko-Iseppon A.M."/>
        </authorList>
    </citation>
    <scope>NUCLEOTIDE SEQUENCE [LARGE SCALE GENOMIC DNA]</scope>
    <source>
        <tissue evidence="1">Leaves</tissue>
    </source>
</reference>
<keyword evidence="2" id="KW-1185">Reference proteome</keyword>
<organism evidence="1 2">
    <name type="scientific">Stylosanthes scabra</name>
    <dbReference type="NCBI Taxonomy" id="79078"/>
    <lineage>
        <taxon>Eukaryota</taxon>
        <taxon>Viridiplantae</taxon>
        <taxon>Streptophyta</taxon>
        <taxon>Embryophyta</taxon>
        <taxon>Tracheophyta</taxon>
        <taxon>Spermatophyta</taxon>
        <taxon>Magnoliopsida</taxon>
        <taxon>eudicotyledons</taxon>
        <taxon>Gunneridae</taxon>
        <taxon>Pentapetalae</taxon>
        <taxon>rosids</taxon>
        <taxon>fabids</taxon>
        <taxon>Fabales</taxon>
        <taxon>Fabaceae</taxon>
        <taxon>Papilionoideae</taxon>
        <taxon>50 kb inversion clade</taxon>
        <taxon>dalbergioids sensu lato</taxon>
        <taxon>Dalbergieae</taxon>
        <taxon>Pterocarpus clade</taxon>
        <taxon>Stylosanthes</taxon>
    </lineage>
</organism>
<evidence type="ECO:0000313" key="2">
    <source>
        <dbReference type="Proteomes" id="UP001341840"/>
    </source>
</evidence>
<evidence type="ECO:0000313" key="1">
    <source>
        <dbReference type="EMBL" id="MED6115168.1"/>
    </source>
</evidence>
<protein>
    <submittedName>
        <fullName evidence="1">Uncharacterized protein</fullName>
    </submittedName>
</protein>
<gene>
    <name evidence="1" type="ORF">PIB30_087607</name>
</gene>
<name>A0ABU6QU96_9FABA</name>
<comment type="caution">
    <text evidence="1">The sequence shown here is derived from an EMBL/GenBank/DDBJ whole genome shotgun (WGS) entry which is preliminary data.</text>
</comment>